<feature type="domain" description="Rad50/SbcC-type AAA" evidence="7">
    <location>
        <begin position="2"/>
        <end position="48"/>
    </location>
</feature>
<dbReference type="PANTHER" id="PTHR32182:SF0">
    <property type="entry name" value="DNA REPLICATION AND REPAIR PROTEIN RECF"/>
    <property type="match status" value="1"/>
</dbReference>
<dbReference type="GO" id="GO:0005524">
    <property type="term" value="F:ATP binding"/>
    <property type="evidence" value="ECO:0007669"/>
    <property type="project" value="UniProtKB-UniRule"/>
</dbReference>
<dbReference type="GO" id="GO:0005737">
    <property type="term" value="C:cytoplasm"/>
    <property type="evidence" value="ECO:0007669"/>
    <property type="project" value="UniProtKB-SubCell"/>
</dbReference>
<evidence type="ECO:0000256" key="6">
    <source>
        <dbReference type="HAMAP-Rule" id="MF_00365"/>
    </source>
</evidence>
<dbReference type="InterPro" id="IPR027417">
    <property type="entry name" value="P-loop_NTPase"/>
</dbReference>
<keyword evidence="9" id="KW-1185">Reference proteome</keyword>
<dbReference type="NCBIfam" id="TIGR00611">
    <property type="entry name" value="recf"/>
    <property type="match status" value="1"/>
</dbReference>
<dbReference type="GO" id="GO:0003697">
    <property type="term" value="F:single-stranded DNA binding"/>
    <property type="evidence" value="ECO:0007669"/>
    <property type="project" value="UniProtKB-UniRule"/>
</dbReference>
<evidence type="ECO:0000256" key="3">
    <source>
        <dbReference type="ARBA" id="ARBA00022741"/>
    </source>
</evidence>
<dbReference type="Proteomes" id="UP000220251">
    <property type="component" value="Unassembled WGS sequence"/>
</dbReference>
<dbReference type="PANTHER" id="PTHR32182">
    <property type="entry name" value="DNA REPLICATION AND REPAIR PROTEIN RECF"/>
    <property type="match status" value="1"/>
</dbReference>
<gene>
    <name evidence="6 8" type="primary">recF</name>
    <name evidence="8" type="ORF">ELAC_1077</name>
</gene>
<dbReference type="EMBL" id="CWGJ01000012">
    <property type="protein sequence ID" value="CRX38421.1"/>
    <property type="molecule type" value="Genomic_DNA"/>
</dbReference>
<evidence type="ECO:0000256" key="5">
    <source>
        <dbReference type="ARBA" id="ARBA00023125"/>
    </source>
</evidence>
<evidence type="ECO:0000313" key="9">
    <source>
        <dbReference type="Proteomes" id="UP000220251"/>
    </source>
</evidence>
<dbReference type="SUPFAM" id="SSF52540">
    <property type="entry name" value="P-loop containing nucleoside triphosphate hydrolases"/>
    <property type="match status" value="1"/>
</dbReference>
<dbReference type="GO" id="GO:0009432">
    <property type="term" value="P:SOS response"/>
    <property type="evidence" value="ECO:0007669"/>
    <property type="project" value="UniProtKB-UniRule"/>
</dbReference>
<dbReference type="InterPro" id="IPR001238">
    <property type="entry name" value="DNA-binding_RecF"/>
</dbReference>
<keyword evidence="6" id="KW-0234">DNA repair</keyword>
<keyword evidence="5 6" id="KW-0238">DNA-binding</keyword>
<dbReference type="Pfam" id="PF13476">
    <property type="entry name" value="AAA_23"/>
    <property type="match status" value="1"/>
</dbReference>
<keyword evidence="1 6" id="KW-0963">Cytoplasm</keyword>
<dbReference type="Gene3D" id="3.40.50.300">
    <property type="entry name" value="P-loop containing nucleotide triphosphate hydrolases"/>
    <property type="match status" value="1"/>
</dbReference>
<dbReference type="InterPro" id="IPR038729">
    <property type="entry name" value="Rad50/SbcC_AAA"/>
</dbReference>
<evidence type="ECO:0000256" key="1">
    <source>
        <dbReference type="ARBA" id="ARBA00022490"/>
    </source>
</evidence>
<feature type="binding site" evidence="6">
    <location>
        <begin position="25"/>
        <end position="32"/>
    </location>
    <ligand>
        <name>ATP</name>
        <dbReference type="ChEBI" id="CHEBI:30616"/>
    </ligand>
</feature>
<dbReference type="InterPro" id="IPR042174">
    <property type="entry name" value="RecF_2"/>
</dbReference>
<dbReference type="GO" id="GO:0016887">
    <property type="term" value="F:ATP hydrolysis activity"/>
    <property type="evidence" value="ECO:0007669"/>
    <property type="project" value="InterPro"/>
</dbReference>
<comment type="subcellular location">
    <subcellularLocation>
        <location evidence="6">Cytoplasm</location>
    </subcellularLocation>
</comment>
<evidence type="ECO:0000313" key="8">
    <source>
        <dbReference type="EMBL" id="CRX38421.1"/>
    </source>
</evidence>
<organism evidence="8 9">
    <name type="scientific">Estrella lausannensis</name>
    <dbReference type="NCBI Taxonomy" id="483423"/>
    <lineage>
        <taxon>Bacteria</taxon>
        <taxon>Pseudomonadati</taxon>
        <taxon>Chlamydiota</taxon>
        <taxon>Chlamydiia</taxon>
        <taxon>Parachlamydiales</taxon>
        <taxon>Candidatus Criblamydiaceae</taxon>
        <taxon>Estrella</taxon>
    </lineage>
</organism>
<accession>A0A0H5DPE6</accession>
<dbReference type="GO" id="GO:0006260">
    <property type="term" value="P:DNA replication"/>
    <property type="evidence" value="ECO:0007669"/>
    <property type="project" value="UniProtKB-UniRule"/>
</dbReference>
<evidence type="ECO:0000256" key="4">
    <source>
        <dbReference type="ARBA" id="ARBA00022840"/>
    </source>
</evidence>
<evidence type="ECO:0000256" key="2">
    <source>
        <dbReference type="ARBA" id="ARBA00022705"/>
    </source>
</evidence>
<evidence type="ECO:0000259" key="7">
    <source>
        <dbReference type="Pfam" id="PF13476"/>
    </source>
</evidence>
<keyword evidence="2 6" id="KW-0235">DNA replication</keyword>
<dbReference type="HAMAP" id="MF_00365">
    <property type="entry name" value="RecF"/>
    <property type="match status" value="1"/>
</dbReference>
<keyword evidence="4 6" id="KW-0067">ATP-binding</keyword>
<dbReference type="GO" id="GO:0000731">
    <property type="term" value="P:DNA synthesis involved in DNA repair"/>
    <property type="evidence" value="ECO:0007669"/>
    <property type="project" value="TreeGrafter"/>
</dbReference>
<proteinExistence type="inferred from homology"/>
<dbReference type="Gene3D" id="1.20.1050.90">
    <property type="entry name" value="RecF/RecN/SMC, N-terminal domain"/>
    <property type="match status" value="1"/>
</dbReference>
<protein>
    <recommendedName>
        <fullName evidence="6">DNA replication and repair protein RecF</fullName>
    </recommendedName>
</protein>
<dbReference type="AlphaFoldDB" id="A0A0H5DPE6"/>
<sequence length="343" mass="38486">MYLKNFRRFKGAALEFSPECTLISGPNAAGKTTLLEAVHLLIFGRSFRAMHMKEMIMDGEEDAAVELDLVKEGVEHTLGLYFGQERKKIRFNATEYRSLTSLIGLLTGASLLPTDVHLITGQPQLRRSLIDSIIAQVDPLYIHHLSRYAQTVKSRNCLLKAREFKAIDLFEEEMAKSAVYITKARVDAVQAMDQIAAREFALFSQESEHVRLSYLSSFGKEEVSCASFMHLMRANRMKESYLGFTLAGPHKDDLLIHLSGKECRLYASEGQKRSVAAAIKLAAWSHLACVSSTLPLLLVDDAALGFDALRRERFFYALKSRGQVLITSADKLEGSWSQLDLTR</sequence>
<reference evidence="9" key="1">
    <citation type="submission" date="2015-06" db="EMBL/GenBank/DDBJ databases">
        <authorList>
            <person name="Bertelli C."/>
        </authorList>
    </citation>
    <scope>NUCLEOTIDE SEQUENCE [LARGE SCALE GENOMIC DNA]</scope>
    <source>
        <strain evidence="9">CRIB-30</strain>
    </source>
</reference>
<dbReference type="GO" id="GO:0006302">
    <property type="term" value="P:double-strand break repair"/>
    <property type="evidence" value="ECO:0007669"/>
    <property type="project" value="InterPro"/>
</dbReference>
<name>A0A0H5DPE6_9BACT</name>
<comment type="similarity">
    <text evidence="6">Belongs to the RecF family.</text>
</comment>
<keyword evidence="6" id="KW-0742">SOS response</keyword>
<keyword evidence="3 6" id="KW-0547">Nucleotide-binding</keyword>
<keyword evidence="6" id="KW-0227">DNA damage</keyword>
<comment type="function">
    <text evidence="6">The RecF protein is involved in DNA metabolism; it is required for DNA replication and normal SOS inducibility. RecF binds preferentially to single-stranded, linear DNA. It also seems to bind ATP.</text>
</comment>